<reference evidence="2 3" key="1">
    <citation type="journal article" date="2013" name="BMC Genomics">
        <title>The miniature genome of a carnivorous plant Genlisea aurea contains a low number of genes and short non-coding sequences.</title>
        <authorList>
            <person name="Leushkin E.V."/>
            <person name="Sutormin R.A."/>
            <person name="Nabieva E.R."/>
            <person name="Penin A.A."/>
            <person name="Kondrashov A.S."/>
            <person name="Logacheva M.D."/>
        </authorList>
    </citation>
    <scope>NUCLEOTIDE SEQUENCE [LARGE SCALE GENOMIC DNA]</scope>
</reference>
<dbReference type="Proteomes" id="UP000015453">
    <property type="component" value="Unassembled WGS sequence"/>
</dbReference>
<dbReference type="EMBL" id="AUSU01002989">
    <property type="protein sequence ID" value="EPS67665.1"/>
    <property type="molecule type" value="Genomic_DNA"/>
</dbReference>
<comment type="caution">
    <text evidence="2">The sequence shown here is derived from an EMBL/GenBank/DDBJ whole genome shotgun (WGS) entry which is preliminary data.</text>
</comment>
<feature type="compositionally biased region" description="Polar residues" evidence="1">
    <location>
        <begin position="25"/>
        <end position="51"/>
    </location>
</feature>
<sequence length="121" mass="13977">HSSSSRRLFRSEKRSASPRRLPLFRSNSRPSSISEPRKSMSMQSNIPSIKSNRSKEESSISLMKSNRSKEESNISLMKSSTFNRSKEESNISGKSKRLFKSLLSRRKSSKDDTLYTYLDEY</sequence>
<name>S8CLP7_9LAMI</name>
<dbReference type="AlphaFoldDB" id="S8CLP7"/>
<keyword evidence="3" id="KW-1185">Reference proteome</keyword>
<accession>S8CLP7</accession>
<proteinExistence type="predicted"/>
<protein>
    <submittedName>
        <fullName evidence="2">Uncharacterized protein</fullName>
    </submittedName>
</protein>
<gene>
    <name evidence="2" type="ORF">M569_07110</name>
</gene>
<evidence type="ECO:0000256" key="1">
    <source>
        <dbReference type="SAM" id="MobiDB-lite"/>
    </source>
</evidence>
<feature type="compositionally biased region" description="Polar residues" evidence="1">
    <location>
        <begin position="73"/>
        <end position="83"/>
    </location>
</feature>
<evidence type="ECO:0000313" key="2">
    <source>
        <dbReference type="EMBL" id="EPS67665.1"/>
    </source>
</evidence>
<organism evidence="2 3">
    <name type="scientific">Genlisea aurea</name>
    <dbReference type="NCBI Taxonomy" id="192259"/>
    <lineage>
        <taxon>Eukaryota</taxon>
        <taxon>Viridiplantae</taxon>
        <taxon>Streptophyta</taxon>
        <taxon>Embryophyta</taxon>
        <taxon>Tracheophyta</taxon>
        <taxon>Spermatophyta</taxon>
        <taxon>Magnoliopsida</taxon>
        <taxon>eudicotyledons</taxon>
        <taxon>Gunneridae</taxon>
        <taxon>Pentapetalae</taxon>
        <taxon>asterids</taxon>
        <taxon>lamiids</taxon>
        <taxon>Lamiales</taxon>
        <taxon>Lentibulariaceae</taxon>
        <taxon>Genlisea</taxon>
    </lineage>
</organism>
<evidence type="ECO:0000313" key="3">
    <source>
        <dbReference type="Proteomes" id="UP000015453"/>
    </source>
</evidence>
<feature type="non-terminal residue" evidence="2">
    <location>
        <position position="1"/>
    </location>
</feature>
<feature type="region of interest" description="Disordered" evidence="1">
    <location>
        <begin position="1"/>
        <end position="95"/>
    </location>
</feature>